<dbReference type="PANTHER" id="PTHR11319:SF35">
    <property type="entry name" value="OUTER MEMBRANE PROTEIN PMPC-RELATED"/>
    <property type="match status" value="1"/>
</dbReference>
<accession>A0A8S1YM10</accession>
<gene>
    <name evidence="1" type="ORF">POCTA_138.1.T1820030</name>
</gene>
<name>A0A8S1YM10_PAROT</name>
<dbReference type="Proteomes" id="UP000683925">
    <property type="component" value="Unassembled WGS sequence"/>
</dbReference>
<dbReference type="EMBL" id="CAJJDP010000186">
    <property type="protein sequence ID" value="CAD8214588.1"/>
    <property type="molecule type" value="Genomic_DNA"/>
</dbReference>
<organism evidence="1 2">
    <name type="scientific">Paramecium octaurelia</name>
    <dbReference type="NCBI Taxonomy" id="43137"/>
    <lineage>
        <taxon>Eukaryota</taxon>
        <taxon>Sar</taxon>
        <taxon>Alveolata</taxon>
        <taxon>Ciliophora</taxon>
        <taxon>Intramacronucleata</taxon>
        <taxon>Oligohymenophorea</taxon>
        <taxon>Peniculida</taxon>
        <taxon>Parameciidae</taxon>
        <taxon>Paramecium</taxon>
    </lineage>
</organism>
<sequence>MSYEQGLLTMNQQYQLNETIVDMYDTLINNYLLFIGIWSKYNPQGITQQVGLVGLMDSNCFHYQSLIGKSSKYLQLIYYDCLDPESKTILKVLTFSTLDGQQHIYQIDIDPLEYENVWHLFELLYYPSNNIIEFIMVNQNDILLWKKLDSRLNVENYVKNTIGGGLIVQNSNLNSIQAGTLFSYFPGQMYLISIPTHYISEIYLSFGIIIYVNDFGIESNTECKNNSINSQILDQDLIWLDQKSYISEEINIDSFIFAGWFRITHINQVDDDFTFQFIKISKNTQSQQFSNPNLAPFQLFYKISPNNNKIIITTYSYNFPSVSLDFTNSDNNFIITEEFEINHSISLWHSLFVNLEQDQIFIQIKFFGSVGIYEYSKSLNVKQFNNVLYLIRYGNLMKSVENYLNIQTRNVKFYNCQQQLEEQNCHFSCQNCIGPTNLDCLSCSEASQRIYIPERKACICPYQYFDDQFNQNCLSHFDLLFEIKDLQKSNDCKFGYFEFDDSCYACPSIFSEKQTTCLECIQNAKGWSENSYCFTTVYIDPNGNTVRKEESIETDQNFIFDGLEPYLCKACIKGSFFNIDNIFNQFTQLQQAFQSLCQIGPSHLLYQEFTINLCYKCQLQYCQICTIEMTRQICIKCQKNYQSIDGACIIKYSFPGSEVGCRLPNYLNSFKECKLCQIKNCKYCFEYKKDDLEKSTLYANFEKFGYDEFLNVGCAMCEENYMFDFIIGKCIYKQPSLSTCLRAFVNLDGQEICTLSSTDFSVAPEIINCGKLIQNCLQCIITPLYEVKCIICNVGLVASIRYGNCYKQTLESVNAKIVIEGETYWDASIQRIQSFMMKFLPNQYYYQKFQYTQFYFPQEIECNKGDQLYQSNRCLKYCTSECLDCQENKNAAYFYCATCPLNYYLQPIRMQDEGSCIRCAELCDICQIRSEAEIKKLNPYFLLTDENKRFLILNCQILLYSKLQFRIHFYIVSFYLKNRRVTYIQYCNQIGLQVLKFQINFPHLQWEKYQYVCESKKYIFSLQVLKIELNFSYYQGSPTYFYGFDEIEIKNVYFSQRVTQILFQNQNQKVNLILNNIVIYENSYNNINPLFNSDLFGDITLDNIIIYNSNFTSSSLFKLNQQFQQGKLKISKMRLQNCIFTNSQLFWLINNNQVQIQIDELLIYETVFLNSSFITFITNTKGQSRMEFKDITITSSQFVNSFIFNFTNLQEITINNVLLNNNSIFLSTIFVFNKDFSMFQTSLESNKFVQSYFLATLETQSKEYIYFLVDNCKIFENEFNNTNLFYISNENMYFKLKTVQIYFNQGQANQNRISLFNIHCFQLEIDNIQIVEQYNLGIFYFLEVVQIFVSNIIYENQNINIKVPSNMNCINYKYQNYQLILISGYSVLTLKNIKAIKLFSIDLQLIEISSTRKRWTEVPLSLEIINLEFLENLLLHQNEANYLSLISIKSEHNTIIQIENIRFEKNFIHQQIDDSQDSAASLIHIDLFKGQIKINNFQCSYNALTNSSNPFIYLKSDFITLTNYNASKHNIIPLELWNLYYDLQLGNEQYEYDQEQINLIISQIFKIKNKCGAGLIAASNFICFNCFFEDIIGLKSSVFEIKSQGEGQVQLRNIKINSSEYDLSQITESSGCITIYSSNSMLNLKIINAVFENTFNRMAASILTLSPSLYQNNILIQDVIIKNCISLKNPIINIAFSTQNINSNKIVIQNVNINFQEEVWVKYFGKTGMINQNEIIEITGTSNALIQLQNCNVVLTKILFSGVFSCPLIKLINLSYLQMSSIQAIEIKVFYGLNLLEIKQELSINLSINIKYGKFQRISIYDVVNNPIYQNSKINYMIKGCFQIENVEQEKFILLIKSSSSCNQRKKQALLFHFN</sequence>
<evidence type="ECO:0000313" key="1">
    <source>
        <dbReference type="EMBL" id="CAD8214588.1"/>
    </source>
</evidence>
<dbReference type="OrthoDB" id="77931at2759"/>
<reference evidence="1" key="1">
    <citation type="submission" date="2021-01" db="EMBL/GenBank/DDBJ databases">
        <authorList>
            <consortium name="Genoscope - CEA"/>
            <person name="William W."/>
        </authorList>
    </citation>
    <scope>NUCLEOTIDE SEQUENCE</scope>
</reference>
<dbReference type="InterPro" id="IPR006212">
    <property type="entry name" value="Furin_repeat"/>
</dbReference>
<comment type="caution">
    <text evidence="1">The sequence shown here is derived from an EMBL/GenBank/DDBJ whole genome shotgun (WGS) entry which is preliminary data.</text>
</comment>
<dbReference type="OMA" id="WFRITHI"/>
<dbReference type="CDD" id="cd00064">
    <property type="entry name" value="FU"/>
    <property type="match status" value="1"/>
</dbReference>
<keyword evidence="2" id="KW-1185">Reference proteome</keyword>
<protein>
    <submittedName>
        <fullName evidence="1">Uncharacterized protein</fullName>
    </submittedName>
</protein>
<dbReference type="PANTHER" id="PTHR11319">
    <property type="entry name" value="G PROTEIN-COUPLED RECEPTOR-RELATED"/>
    <property type="match status" value="1"/>
</dbReference>
<proteinExistence type="predicted"/>
<evidence type="ECO:0000313" key="2">
    <source>
        <dbReference type="Proteomes" id="UP000683925"/>
    </source>
</evidence>